<dbReference type="EMBL" id="JBJKFK010000567">
    <property type="protein sequence ID" value="KAL3316285.1"/>
    <property type="molecule type" value="Genomic_DNA"/>
</dbReference>
<reference evidence="1 2" key="1">
    <citation type="submission" date="2024-11" db="EMBL/GenBank/DDBJ databases">
        <title>Adaptive evolution of stress response genes in parasites aligns with host niche diversity.</title>
        <authorList>
            <person name="Hahn C."/>
            <person name="Resl P."/>
        </authorList>
    </citation>
    <scope>NUCLEOTIDE SEQUENCE [LARGE SCALE GENOMIC DNA]</scope>
    <source>
        <strain evidence="1">EGGRZ-B1_66</strain>
        <tissue evidence="1">Body</tissue>
    </source>
</reference>
<dbReference type="Proteomes" id="UP001626550">
    <property type="component" value="Unassembled WGS sequence"/>
</dbReference>
<organism evidence="1 2">
    <name type="scientific">Cichlidogyrus casuarinus</name>
    <dbReference type="NCBI Taxonomy" id="1844966"/>
    <lineage>
        <taxon>Eukaryota</taxon>
        <taxon>Metazoa</taxon>
        <taxon>Spiralia</taxon>
        <taxon>Lophotrochozoa</taxon>
        <taxon>Platyhelminthes</taxon>
        <taxon>Monogenea</taxon>
        <taxon>Monopisthocotylea</taxon>
        <taxon>Dactylogyridea</taxon>
        <taxon>Ancyrocephalidae</taxon>
        <taxon>Cichlidogyrus</taxon>
    </lineage>
</organism>
<evidence type="ECO:0000313" key="1">
    <source>
        <dbReference type="EMBL" id="KAL3316285.1"/>
    </source>
</evidence>
<evidence type="ECO:0000313" key="2">
    <source>
        <dbReference type="Proteomes" id="UP001626550"/>
    </source>
</evidence>
<comment type="caution">
    <text evidence="1">The sequence shown here is derived from an EMBL/GenBank/DDBJ whole genome shotgun (WGS) entry which is preliminary data.</text>
</comment>
<dbReference type="Gene3D" id="1.10.8.10">
    <property type="entry name" value="DNA helicase RuvA subunit, C-terminal domain"/>
    <property type="match status" value="1"/>
</dbReference>
<sequence length="211" mass="23961">MVSIDVKSLENKQYDHLTATYLLLGERLRPHRRSLPQTLTANDGERILRLSAANHCSIGGQVSTTRCRRIVDFKREPDMLKQQSKQLKLSQLSSAQKQLLDCANIVKRGSHFEIGSGKESPSGQYNSLTNRMSVMGREELSIRRKLMNAVPNELTYDQGYYVDTTSVPIEVAPSPPRLSTGKRLTLDMKSRLQPEQTRAQVNLRIFYHMTS</sequence>
<proteinExistence type="predicted"/>
<dbReference type="AlphaFoldDB" id="A0ABD2Q9Q0"/>
<gene>
    <name evidence="1" type="ORF">Ciccas_005066</name>
</gene>
<protein>
    <submittedName>
        <fullName evidence="1">Uncharacterized protein</fullName>
    </submittedName>
</protein>
<accession>A0ABD2Q9Q0</accession>
<keyword evidence="2" id="KW-1185">Reference proteome</keyword>
<name>A0ABD2Q9Q0_9PLAT</name>